<comment type="similarity">
    <text evidence="1">Belongs to the FAH family.</text>
</comment>
<gene>
    <name evidence="4" type="ORF">BN000_01345</name>
</gene>
<evidence type="ECO:0000256" key="1">
    <source>
        <dbReference type="ARBA" id="ARBA00010211"/>
    </source>
</evidence>
<evidence type="ECO:0000256" key="2">
    <source>
        <dbReference type="ARBA" id="ARBA00022723"/>
    </source>
</evidence>
<dbReference type="InterPro" id="IPR051121">
    <property type="entry name" value="FAH"/>
</dbReference>
<evidence type="ECO:0000313" key="4">
    <source>
        <dbReference type="EMBL" id="CQD06762.1"/>
    </source>
</evidence>
<dbReference type="Gene3D" id="3.90.850.10">
    <property type="entry name" value="Fumarylacetoacetase-like, C-terminal domain"/>
    <property type="match status" value="1"/>
</dbReference>
<proteinExistence type="inferred from homology"/>
<name>A0A0U1D433_9MYCO</name>
<feature type="domain" description="Fumarylacetoacetase-like C-terminal" evidence="3">
    <location>
        <begin position="73"/>
        <end position="277"/>
    </location>
</feature>
<keyword evidence="5" id="KW-1185">Reference proteome</keyword>
<organism evidence="4 5">
    <name type="scientific">Mycobacterium europaeum</name>
    <dbReference type="NCBI Taxonomy" id="761804"/>
    <lineage>
        <taxon>Bacteria</taxon>
        <taxon>Bacillati</taxon>
        <taxon>Actinomycetota</taxon>
        <taxon>Actinomycetes</taxon>
        <taxon>Mycobacteriales</taxon>
        <taxon>Mycobacteriaceae</taxon>
        <taxon>Mycobacterium</taxon>
        <taxon>Mycobacterium simiae complex</taxon>
    </lineage>
</organism>
<dbReference type="InterPro" id="IPR036663">
    <property type="entry name" value="Fumarylacetoacetase_C_sf"/>
</dbReference>
<dbReference type="GO" id="GO:0016853">
    <property type="term" value="F:isomerase activity"/>
    <property type="evidence" value="ECO:0007669"/>
    <property type="project" value="UniProtKB-ARBA"/>
</dbReference>
<dbReference type="GO" id="GO:0019752">
    <property type="term" value="P:carboxylic acid metabolic process"/>
    <property type="evidence" value="ECO:0007669"/>
    <property type="project" value="UniProtKB-ARBA"/>
</dbReference>
<reference evidence="5" key="1">
    <citation type="submission" date="2015-03" db="EMBL/GenBank/DDBJ databases">
        <authorList>
            <person name="Urmite Genomes"/>
        </authorList>
    </citation>
    <scope>NUCLEOTIDE SEQUENCE [LARGE SCALE GENOMIC DNA]</scope>
    <source>
        <strain evidence="5">CSUR P1344</strain>
    </source>
</reference>
<keyword evidence="2" id="KW-0479">Metal-binding</keyword>
<dbReference type="GO" id="GO:0046872">
    <property type="term" value="F:metal ion binding"/>
    <property type="evidence" value="ECO:0007669"/>
    <property type="project" value="UniProtKB-KW"/>
</dbReference>
<dbReference type="InterPro" id="IPR011234">
    <property type="entry name" value="Fumarylacetoacetase-like_C"/>
</dbReference>
<dbReference type="PANTHER" id="PTHR42796">
    <property type="entry name" value="FUMARYLACETOACETATE HYDROLASE DOMAIN-CONTAINING PROTEIN 2A-RELATED"/>
    <property type="match status" value="1"/>
</dbReference>
<dbReference type="RefSeq" id="WP_090419296.1">
    <property type="nucleotide sequence ID" value="NZ_CTEC01000001.1"/>
</dbReference>
<dbReference type="Proteomes" id="UP000199601">
    <property type="component" value="Unassembled WGS sequence"/>
</dbReference>
<dbReference type="FunFam" id="3.90.850.10:FF:000002">
    <property type="entry name" value="2-hydroxyhepta-2,4-diene-1,7-dioate isomerase"/>
    <property type="match status" value="1"/>
</dbReference>
<dbReference type="Pfam" id="PF01557">
    <property type="entry name" value="FAA_hydrolase"/>
    <property type="match status" value="1"/>
</dbReference>
<accession>A0A0U1D433</accession>
<evidence type="ECO:0000313" key="5">
    <source>
        <dbReference type="Proteomes" id="UP000199601"/>
    </source>
</evidence>
<dbReference type="PANTHER" id="PTHR42796:SF4">
    <property type="entry name" value="FUMARYLACETOACETATE HYDROLASE DOMAIN-CONTAINING PROTEIN 2A"/>
    <property type="match status" value="1"/>
</dbReference>
<dbReference type="SUPFAM" id="SSF56529">
    <property type="entry name" value="FAH"/>
    <property type="match status" value="1"/>
</dbReference>
<evidence type="ECO:0000259" key="3">
    <source>
        <dbReference type="Pfam" id="PF01557"/>
    </source>
</evidence>
<dbReference type="EMBL" id="CTEC01000001">
    <property type="protein sequence ID" value="CQD06762.1"/>
    <property type="molecule type" value="Genomic_DNA"/>
</dbReference>
<protein>
    <submittedName>
        <fullName evidence="4">HpcE protein</fullName>
    </submittedName>
</protein>
<sequence>MRLINLGGRLALERGGRAIDVERASAGAFSGSFQEAFERWDDFRRWAGDLGDTGGETFDASDLGAPVGTPRQIFAIGLNYRSHAAETGLDIPDTPMVFTKFASSITGPYGDIVMPPGSVDWEAELVAVVGRRAENVSTARGWDYVAGLTVGQDLSERDLQVKPPAPQQFSLAKSYPGFAPLGPALVTPDEFTDPDDLEIGCSISGQQVQHARTEDLIFSVPELISYLSGILPLFPGDLIFTGTPAGVGFALSPQRYLQANEELTTFIEGIGTMRHRMVGRQEQQ</sequence>
<dbReference type="AlphaFoldDB" id="A0A0U1D433"/>